<dbReference type="PANTHER" id="PTHR34778">
    <property type="entry name" value="OS02G0580700 PROTEIN"/>
    <property type="match status" value="1"/>
</dbReference>
<protein>
    <submittedName>
        <fullName evidence="2">Uncharacterized protein</fullName>
    </submittedName>
</protein>
<dbReference type="PANTHER" id="PTHR34778:SF2">
    <property type="entry name" value="OS02G0580700 PROTEIN"/>
    <property type="match status" value="1"/>
</dbReference>
<dbReference type="AlphaFoldDB" id="A0A833RQC1"/>
<keyword evidence="1" id="KW-0732">Signal</keyword>
<gene>
    <name evidence="2" type="ORF">FCM35_KLT17076</name>
</gene>
<reference evidence="2" key="1">
    <citation type="submission" date="2020-01" db="EMBL/GenBank/DDBJ databases">
        <title>Genome sequence of Kobresia littledalei, the first chromosome-level genome in the family Cyperaceae.</title>
        <authorList>
            <person name="Qu G."/>
        </authorList>
    </citation>
    <scope>NUCLEOTIDE SEQUENCE</scope>
    <source>
        <strain evidence="2">C.B.Clarke</strain>
        <tissue evidence="2">Leaf</tissue>
    </source>
</reference>
<accession>A0A833RQC1</accession>
<dbReference type="Proteomes" id="UP000623129">
    <property type="component" value="Unassembled WGS sequence"/>
</dbReference>
<dbReference type="OrthoDB" id="657513at2759"/>
<organism evidence="2 3">
    <name type="scientific">Carex littledalei</name>
    <dbReference type="NCBI Taxonomy" id="544730"/>
    <lineage>
        <taxon>Eukaryota</taxon>
        <taxon>Viridiplantae</taxon>
        <taxon>Streptophyta</taxon>
        <taxon>Embryophyta</taxon>
        <taxon>Tracheophyta</taxon>
        <taxon>Spermatophyta</taxon>
        <taxon>Magnoliopsida</taxon>
        <taxon>Liliopsida</taxon>
        <taxon>Poales</taxon>
        <taxon>Cyperaceae</taxon>
        <taxon>Cyperoideae</taxon>
        <taxon>Cariceae</taxon>
        <taxon>Carex</taxon>
        <taxon>Carex subgen. Euthyceras</taxon>
    </lineage>
</organism>
<sequence>MIPRWVLSLFLSLLKPFCNFEKVVEWQRMEAVKRAYAEIILNTAAESAARILASERKAMGLQRSLATTKQDAVDMMLRLKSLMDSKINEAETRNLLHARRIQELIV</sequence>
<evidence type="ECO:0000313" key="2">
    <source>
        <dbReference type="EMBL" id="KAF3338239.1"/>
    </source>
</evidence>
<feature type="chain" id="PRO_5032995230" evidence="1">
    <location>
        <begin position="21"/>
        <end position="106"/>
    </location>
</feature>
<dbReference type="EMBL" id="SWLB01000005">
    <property type="protein sequence ID" value="KAF3338239.1"/>
    <property type="molecule type" value="Genomic_DNA"/>
</dbReference>
<evidence type="ECO:0000313" key="3">
    <source>
        <dbReference type="Proteomes" id="UP000623129"/>
    </source>
</evidence>
<proteinExistence type="predicted"/>
<evidence type="ECO:0000256" key="1">
    <source>
        <dbReference type="SAM" id="SignalP"/>
    </source>
</evidence>
<feature type="signal peptide" evidence="1">
    <location>
        <begin position="1"/>
        <end position="20"/>
    </location>
</feature>
<comment type="caution">
    <text evidence="2">The sequence shown here is derived from an EMBL/GenBank/DDBJ whole genome shotgun (WGS) entry which is preliminary data.</text>
</comment>
<name>A0A833RQC1_9POAL</name>
<keyword evidence="3" id="KW-1185">Reference proteome</keyword>